<keyword evidence="1" id="KW-0812">Transmembrane</keyword>
<dbReference type="AlphaFoldDB" id="A0A537KMB9"/>
<sequence length="66" mass="7212">MNFPIRVMLALFVIGAFGGIAAWGMVMVLRAERLTEAQRMIAAGGIVLVIALLAMRVVFVWPAYCD</sequence>
<dbReference type="Proteomes" id="UP000319353">
    <property type="component" value="Unassembled WGS sequence"/>
</dbReference>
<protein>
    <submittedName>
        <fullName evidence="2">Uncharacterized protein</fullName>
    </submittedName>
</protein>
<comment type="caution">
    <text evidence="2">The sequence shown here is derived from an EMBL/GenBank/DDBJ whole genome shotgun (WGS) entry which is preliminary data.</text>
</comment>
<organism evidence="2 3">
    <name type="scientific">Candidatus Segetimicrobium genomatis</name>
    <dbReference type="NCBI Taxonomy" id="2569760"/>
    <lineage>
        <taxon>Bacteria</taxon>
        <taxon>Bacillati</taxon>
        <taxon>Candidatus Sysuimicrobiota</taxon>
        <taxon>Candidatus Sysuimicrobiia</taxon>
        <taxon>Candidatus Sysuimicrobiales</taxon>
        <taxon>Candidatus Segetimicrobiaceae</taxon>
        <taxon>Candidatus Segetimicrobium</taxon>
    </lineage>
</organism>
<feature type="transmembrane region" description="Helical" evidence="1">
    <location>
        <begin position="6"/>
        <end position="29"/>
    </location>
</feature>
<name>A0A537KMB9_9BACT</name>
<reference evidence="2 3" key="1">
    <citation type="journal article" date="2019" name="Nat. Microbiol.">
        <title>Mediterranean grassland soil C-N compound turnover is dependent on rainfall and depth, and is mediated by genomically divergent microorganisms.</title>
        <authorList>
            <person name="Diamond S."/>
            <person name="Andeer P.F."/>
            <person name="Li Z."/>
            <person name="Crits-Christoph A."/>
            <person name="Burstein D."/>
            <person name="Anantharaman K."/>
            <person name="Lane K.R."/>
            <person name="Thomas B.C."/>
            <person name="Pan C."/>
            <person name="Northen T.R."/>
            <person name="Banfield J.F."/>
        </authorList>
    </citation>
    <scope>NUCLEOTIDE SEQUENCE [LARGE SCALE GENOMIC DNA]</scope>
    <source>
        <strain evidence="2">NP_4</strain>
    </source>
</reference>
<keyword evidence="1" id="KW-1133">Transmembrane helix</keyword>
<keyword evidence="1" id="KW-0472">Membrane</keyword>
<accession>A0A537KMB9</accession>
<evidence type="ECO:0000313" key="2">
    <source>
        <dbReference type="EMBL" id="TMI96885.1"/>
    </source>
</evidence>
<evidence type="ECO:0000256" key="1">
    <source>
        <dbReference type="SAM" id="Phobius"/>
    </source>
</evidence>
<dbReference type="EMBL" id="VBAL01000235">
    <property type="protein sequence ID" value="TMI96885.1"/>
    <property type="molecule type" value="Genomic_DNA"/>
</dbReference>
<evidence type="ECO:0000313" key="3">
    <source>
        <dbReference type="Proteomes" id="UP000319353"/>
    </source>
</evidence>
<proteinExistence type="predicted"/>
<gene>
    <name evidence="2" type="ORF">E6H01_13600</name>
</gene>
<feature type="transmembrane region" description="Helical" evidence="1">
    <location>
        <begin position="41"/>
        <end position="64"/>
    </location>
</feature>